<gene>
    <name evidence="1" type="ORF">ACI1P1_08590</name>
</gene>
<dbReference type="EMBL" id="JBJURJ010000005">
    <property type="protein sequence ID" value="MFM9328340.1"/>
    <property type="molecule type" value="Genomic_DNA"/>
</dbReference>
<comment type="caution">
    <text evidence="1">The sequence shown here is derived from an EMBL/GenBank/DDBJ whole genome shotgun (WGS) entry which is preliminary data.</text>
</comment>
<protein>
    <submittedName>
        <fullName evidence="1">Uncharacterized protein</fullName>
    </submittedName>
</protein>
<dbReference type="Proteomes" id="UP001631969">
    <property type="component" value="Unassembled WGS sequence"/>
</dbReference>
<keyword evidence="2" id="KW-1185">Reference proteome</keyword>
<sequence length="84" mass="9343">MNGILAAFVILLVSGLVMYLGFKMSGKNNKKGKLVYACLVVWAAYMAFAKQFDLDPLNTVTLRTVVLSPISKFVEQYIFGMTNE</sequence>
<name>A0ACC7NVZ1_9BACL</name>
<accession>A0ACC7NVZ1</accession>
<proteinExistence type="predicted"/>
<evidence type="ECO:0000313" key="1">
    <source>
        <dbReference type="EMBL" id="MFM9328340.1"/>
    </source>
</evidence>
<reference evidence="1" key="1">
    <citation type="submission" date="2024-12" db="EMBL/GenBank/DDBJ databases">
        <authorList>
            <person name="Wu N."/>
        </authorList>
    </citation>
    <scope>NUCLEOTIDE SEQUENCE</scope>
    <source>
        <strain evidence="1">P15</strain>
    </source>
</reference>
<organism evidence="1 2">
    <name type="scientific">Paenibacillus mesotrionivorans</name>
    <dbReference type="NCBI Taxonomy" id="3160968"/>
    <lineage>
        <taxon>Bacteria</taxon>
        <taxon>Bacillati</taxon>
        <taxon>Bacillota</taxon>
        <taxon>Bacilli</taxon>
        <taxon>Bacillales</taxon>
        <taxon>Paenibacillaceae</taxon>
        <taxon>Paenibacillus</taxon>
    </lineage>
</organism>
<evidence type="ECO:0000313" key="2">
    <source>
        <dbReference type="Proteomes" id="UP001631969"/>
    </source>
</evidence>